<dbReference type="Proteomes" id="UP000184388">
    <property type="component" value="Unassembled WGS sequence"/>
</dbReference>
<accession>A0A9X8QYJ1</accession>
<evidence type="ECO:0000313" key="2">
    <source>
        <dbReference type="Proteomes" id="UP000184388"/>
    </source>
</evidence>
<organism evidence="1 2">
    <name type="scientific">Streptomyces yunnanensis</name>
    <dbReference type="NCBI Taxonomy" id="156453"/>
    <lineage>
        <taxon>Bacteria</taxon>
        <taxon>Bacillati</taxon>
        <taxon>Actinomycetota</taxon>
        <taxon>Actinomycetes</taxon>
        <taxon>Kitasatosporales</taxon>
        <taxon>Streptomycetaceae</taxon>
        <taxon>Streptomyces</taxon>
    </lineage>
</organism>
<dbReference type="AlphaFoldDB" id="A0A9X8QYJ1"/>
<sequence length="138" mass="14580">MLDIAARVADIRAAYGPDETAALDVYDDVLTVFQDAGLHPYVETRGGLAICAHAPNGTLLVVASADFLPLDRDMLMGWHLAHVPEDEPGAAWRCDVYDTTPADPCCAPAGTLSLLPLVDAALSHLSACAHAAEEDEAR</sequence>
<protein>
    <submittedName>
        <fullName evidence="1">Uncharacterized protein</fullName>
    </submittedName>
</protein>
<proteinExistence type="predicted"/>
<dbReference type="RefSeq" id="WP_073448036.1">
    <property type="nucleotide sequence ID" value="NZ_FRBK01000019.1"/>
</dbReference>
<name>A0A9X8QYJ1_9ACTN</name>
<reference evidence="2" key="1">
    <citation type="submission" date="2016-11" db="EMBL/GenBank/DDBJ databases">
        <authorList>
            <person name="Jaros S."/>
            <person name="Januszkiewicz K."/>
            <person name="Wedrychowicz H."/>
        </authorList>
    </citation>
    <scope>NUCLEOTIDE SEQUENCE [LARGE SCALE GENOMIC DNA]</scope>
    <source>
        <strain evidence="2">CGMCC 4.3555</strain>
    </source>
</reference>
<comment type="caution">
    <text evidence="1">The sequence shown here is derived from an EMBL/GenBank/DDBJ whole genome shotgun (WGS) entry which is preliminary data.</text>
</comment>
<gene>
    <name evidence="1" type="ORF">SAMN05216268_119102</name>
</gene>
<dbReference type="EMBL" id="FRBK01000019">
    <property type="protein sequence ID" value="SHN08796.1"/>
    <property type="molecule type" value="Genomic_DNA"/>
</dbReference>
<evidence type="ECO:0000313" key="1">
    <source>
        <dbReference type="EMBL" id="SHN08796.1"/>
    </source>
</evidence>